<protein>
    <submittedName>
        <fullName evidence="1">Uncharacterized protein</fullName>
    </submittedName>
</protein>
<accession>A0ABN0BFD0</accession>
<gene>
    <name evidence="1" type="ORF">BFAG_00303</name>
</gene>
<name>A0ABN0BFD0_BACFG</name>
<sequence>MGISRLKMVYIKDSRSEKFGRLSFFDVRTMRL</sequence>
<dbReference type="Proteomes" id="UP000005101">
    <property type="component" value="Unassembled WGS sequence"/>
</dbReference>
<evidence type="ECO:0000313" key="1">
    <source>
        <dbReference type="EMBL" id="EFR51609.1"/>
    </source>
</evidence>
<reference evidence="1 2" key="1">
    <citation type="submission" date="2008-12" db="EMBL/GenBank/DDBJ databases">
        <title>Annotation of Bacteroides fragilis strain 3_1_12.</title>
        <authorList>
            <consortium name="The Broad Institute Genome Sequencing Platform"/>
            <person name="Ward D."/>
            <person name="Young S.K."/>
            <person name="Kodira C.D."/>
            <person name="Zeng Q."/>
            <person name="Koehrsen M."/>
            <person name="Alvarado L."/>
            <person name="Berlin A."/>
            <person name="Borenstein D."/>
            <person name="Chen Z."/>
            <person name="Engels R."/>
            <person name="Freedman E."/>
            <person name="Gellesch M."/>
            <person name="Goldberg J."/>
            <person name="Griggs A."/>
            <person name="Gujja S."/>
            <person name="Heiman D."/>
            <person name="Hepburn T."/>
            <person name="Howarth C."/>
            <person name="Jen D."/>
            <person name="Larson L."/>
            <person name="Lewis B."/>
            <person name="Mehta T."/>
            <person name="Park D."/>
            <person name="Pearson M."/>
            <person name="Roberts A."/>
            <person name="Saif S."/>
            <person name="Shea T."/>
            <person name="Shenoy N."/>
            <person name="Sisk P."/>
            <person name="Stolte C."/>
            <person name="Sykes S."/>
            <person name="Walk T."/>
            <person name="White J."/>
            <person name="Yandava C."/>
            <person name="Allen-Vercoe E."/>
            <person name="Strauss J."/>
            <person name="Ambrose C."/>
            <person name="Lander E."/>
            <person name="Nusbaum C."/>
            <person name="Galagan J."/>
            <person name="Birren B."/>
        </authorList>
    </citation>
    <scope>NUCLEOTIDE SEQUENCE [LARGE SCALE GENOMIC DNA]</scope>
    <source>
        <strain evidence="1 2">3_1_12</strain>
    </source>
</reference>
<evidence type="ECO:0000313" key="2">
    <source>
        <dbReference type="Proteomes" id="UP000005101"/>
    </source>
</evidence>
<keyword evidence="2" id="KW-1185">Reference proteome</keyword>
<organism evidence="1 2">
    <name type="scientific">Bacteroides fragilis 3_1_12</name>
    <dbReference type="NCBI Taxonomy" id="457424"/>
    <lineage>
        <taxon>Bacteria</taxon>
        <taxon>Pseudomonadati</taxon>
        <taxon>Bacteroidota</taxon>
        <taxon>Bacteroidia</taxon>
        <taxon>Bacteroidales</taxon>
        <taxon>Bacteroidaceae</taxon>
        <taxon>Bacteroides</taxon>
    </lineage>
</organism>
<proteinExistence type="predicted"/>
<dbReference type="EMBL" id="EQ973213">
    <property type="protein sequence ID" value="EFR51609.1"/>
    <property type="molecule type" value="Genomic_DNA"/>
</dbReference>